<proteinExistence type="predicted"/>
<reference evidence="1 2" key="1">
    <citation type="journal article" date="2012" name="PLoS Pathog.">
        <title>Diverse lifestyles and strategies of plant pathogenesis encoded in the genomes of eighteen Dothideomycetes fungi.</title>
        <authorList>
            <person name="Ohm R.A."/>
            <person name="Feau N."/>
            <person name="Henrissat B."/>
            <person name="Schoch C.L."/>
            <person name="Horwitz B.A."/>
            <person name="Barry K.W."/>
            <person name="Condon B.J."/>
            <person name="Copeland A.C."/>
            <person name="Dhillon B."/>
            <person name="Glaser F."/>
            <person name="Hesse C.N."/>
            <person name="Kosti I."/>
            <person name="LaButti K."/>
            <person name="Lindquist E.A."/>
            <person name="Lucas S."/>
            <person name="Salamov A.A."/>
            <person name="Bradshaw R.E."/>
            <person name="Ciuffetti L."/>
            <person name="Hamelin R.C."/>
            <person name="Kema G.H.J."/>
            <person name="Lawrence C."/>
            <person name="Scott J.A."/>
            <person name="Spatafora J.W."/>
            <person name="Turgeon B.G."/>
            <person name="de Wit P.J.G.M."/>
            <person name="Zhong S."/>
            <person name="Goodwin S.B."/>
            <person name="Grigoriev I.V."/>
        </authorList>
    </citation>
    <scope>NUCLEOTIDE SEQUENCE [LARGE SCALE GENOMIC DNA]</scope>
    <source>
        <strain evidence="2">28A</strain>
    </source>
</reference>
<dbReference type="Proteomes" id="UP000016935">
    <property type="component" value="Unassembled WGS sequence"/>
</dbReference>
<dbReference type="GeneID" id="19402270"/>
<organism evidence="1 2">
    <name type="scientific">Exserohilum turcicum (strain 28A)</name>
    <name type="common">Northern leaf blight fungus</name>
    <name type="synonym">Setosphaeria turcica</name>
    <dbReference type="NCBI Taxonomy" id="671987"/>
    <lineage>
        <taxon>Eukaryota</taxon>
        <taxon>Fungi</taxon>
        <taxon>Dikarya</taxon>
        <taxon>Ascomycota</taxon>
        <taxon>Pezizomycotina</taxon>
        <taxon>Dothideomycetes</taxon>
        <taxon>Pleosporomycetidae</taxon>
        <taxon>Pleosporales</taxon>
        <taxon>Pleosporineae</taxon>
        <taxon>Pleosporaceae</taxon>
        <taxon>Exserohilum</taxon>
    </lineage>
</organism>
<dbReference type="EMBL" id="KB908592">
    <property type="protein sequence ID" value="EOA87485.1"/>
    <property type="molecule type" value="Genomic_DNA"/>
</dbReference>
<name>R0IRI1_EXST2</name>
<dbReference type="HOGENOM" id="CLU_1661870_0_0_1"/>
<dbReference type="OrthoDB" id="10538246at2759"/>
<protein>
    <submittedName>
        <fullName evidence="1">Uncharacterized protein</fullName>
    </submittedName>
</protein>
<accession>R0IRI1</accession>
<dbReference type="RefSeq" id="XP_008024983.1">
    <property type="nucleotide sequence ID" value="XM_008026792.1"/>
</dbReference>
<keyword evidence="2" id="KW-1185">Reference proteome</keyword>
<evidence type="ECO:0000313" key="2">
    <source>
        <dbReference type="Proteomes" id="UP000016935"/>
    </source>
</evidence>
<gene>
    <name evidence="1" type="ORF">SETTUDRAFT_20003</name>
</gene>
<dbReference type="AlphaFoldDB" id="R0IRI1"/>
<sequence length="159" mass="18437">MSSFSTMCMRLRVRLFRAARAERIEPPSSRTRSKARPKPAKPIITRALPNNLQTKSGSLTRKRTTRTKQRLASATLCKRRLQLKHYLETNGRFKNYENNLSFATRQRIKQLSRLTAKGELRDIPPAMLPIWMTPKELHERTMSMKVGRSPLREGAKYIA</sequence>
<evidence type="ECO:0000313" key="1">
    <source>
        <dbReference type="EMBL" id="EOA87485.1"/>
    </source>
</evidence>
<reference evidence="1 2" key="2">
    <citation type="journal article" date="2013" name="PLoS Genet.">
        <title>Comparative genome structure, secondary metabolite, and effector coding capacity across Cochliobolus pathogens.</title>
        <authorList>
            <person name="Condon B.J."/>
            <person name="Leng Y."/>
            <person name="Wu D."/>
            <person name="Bushley K.E."/>
            <person name="Ohm R.A."/>
            <person name="Otillar R."/>
            <person name="Martin J."/>
            <person name="Schackwitz W."/>
            <person name="Grimwood J."/>
            <person name="MohdZainudin N."/>
            <person name="Xue C."/>
            <person name="Wang R."/>
            <person name="Manning V.A."/>
            <person name="Dhillon B."/>
            <person name="Tu Z.J."/>
            <person name="Steffenson B.J."/>
            <person name="Salamov A."/>
            <person name="Sun H."/>
            <person name="Lowry S."/>
            <person name="LaButti K."/>
            <person name="Han J."/>
            <person name="Copeland A."/>
            <person name="Lindquist E."/>
            <person name="Barry K."/>
            <person name="Schmutz J."/>
            <person name="Baker S.E."/>
            <person name="Ciuffetti L.M."/>
            <person name="Grigoriev I.V."/>
            <person name="Zhong S."/>
            <person name="Turgeon B.G."/>
        </authorList>
    </citation>
    <scope>NUCLEOTIDE SEQUENCE [LARGE SCALE GENOMIC DNA]</scope>
    <source>
        <strain evidence="2">28A</strain>
    </source>
</reference>